<dbReference type="SUPFAM" id="SSF48008">
    <property type="entry name" value="GntR ligand-binding domain-like"/>
    <property type="match status" value="1"/>
</dbReference>
<proteinExistence type="predicted"/>
<dbReference type="InterPro" id="IPR008920">
    <property type="entry name" value="TF_FadR/GntR_C"/>
</dbReference>
<dbReference type="PANTHER" id="PTHR43537:SF5">
    <property type="entry name" value="UXU OPERON TRANSCRIPTIONAL REGULATOR"/>
    <property type="match status" value="1"/>
</dbReference>
<evidence type="ECO:0000313" key="6">
    <source>
        <dbReference type="Proteomes" id="UP001161406"/>
    </source>
</evidence>
<dbReference type="Gene3D" id="1.10.10.10">
    <property type="entry name" value="Winged helix-like DNA-binding domain superfamily/Winged helix DNA-binding domain"/>
    <property type="match status" value="1"/>
</dbReference>
<dbReference type="Gene3D" id="1.20.120.530">
    <property type="entry name" value="GntR ligand-binding domain-like"/>
    <property type="match status" value="1"/>
</dbReference>
<feature type="domain" description="HTH gntR-type" evidence="4">
    <location>
        <begin position="15"/>
        <end position="83"/>
    </location>
</feature>
<dbReference type="Proteomes" id="UP001161406">
    <property type="component" value="Unassembled WGS sequence"/>
</dbReference>
<dbReference type="Pfam" id="PF00392">
    <property type="entry name" value="GntR"/>
    <property type="match status" value="1"/>
</dbReference>
<dbReference type="EMBL" id="BSNG01000001">
    <property type="protein sequence ID" value="GLQ09645.1"/>
    <property type="molecule type" value="Genomic_DNA"/>
</dbReference>
<accession>A0ABQ5UC05</accession>
<comment type="caution">
    <text evidence="5">The sequence shown here is derived from an EMBL/GenBank/DDBJ whole genome shotgun (WGS) entry which is preliminary data.</text>
</comment>
<sequence>MAIEERPPYVLERGQSLADVVHGQMLALIDDGSWSPRSRLPSETELARRFGMSRPVIRQALAMLRDAGLIQSRQGSGSFVIGPPDAVEQPPEQVLFPAIGSIADITAFVSFREGMEGEIAATAALNRSKEQLATILGVLGRFREKRALGERPQDDFAFHLSIAQATGNPFYVNSLTSLREQMTMGMALIWNFSADRPDFRAVVADHHEAIYDAIRLQDAEAARDAMRRHLRWAGARILRGDDAEANKI</sequence>
<evidence type="ECO:0000256" key="2">
    <source>
        <dbReference type="ARBA" id="ARBA00023125"/>
    </source>
</evidence>
<protein>
    <submittedName>
        <fullName evidence="5">GntR family transcriptional regulator</fullName>
    </submittedName>
</protein>
<dbReference type="PANTHER" id="PTHR43537">
    <property type="entry name" value="TRANSCRIPTIONAL REGULATOR, GNTR FAMILY"/>
    <property type="match status" value="1"/>
</dbReference>
<keyword evidence="6" id="KW-1185">Reference proteome</keyword>
<dbReference type="PROSITE" id="PS50949">
    <property type="entry name" value="HTH_GNTR"/>
    <property type="match status" value="1"/>
</dbReference>
<evidence type="ECO:0000256" key="3">
    <source>
        <dbReference type="ARBA" id="ARBA00023163"/>
    </source>
</evidence>
<dbReference type="PRINTS" id="PR00035">
    <property type="entry name" value="HTHGNTR"/>
</dbReference>
<keyword evidence="2" id="KW-0238">DNA-binding</keyword>
<dbReference type="InterPro" id="IPR036390">
    <property type="entry name" value="WH_DNA-bd_sf"/>
</dbReference>
<keyword evidence="1" id="KW-0805">Transcription regulation</keyword>
<evidence type="ECO:0000256" key="1">
    <source>
        <dbReference type="ARBA" id="ARBA00023015"/>
    </source>
</evidence>
<dbReference type="InterPro" id="IPR000524">
    <property type="entry name" value="Tscrpt_reg_HTH_GntR"/>
</dbReference>
<evidence type="ECO:0000259" key="4">
    <source>
        <dbReference type="PROSITE" id="PS50949"/>
    </source>
</evidence>
<dbReference type="SUPFAM" id="SSF46785">
    <property type="entry name" value="Winged helix' DNA-binding domain"/>
    <property type="match status" value="1"/>
</dbReference>
<organism evidence="5 6">
    <name type="scientific">Devosia yakushimensis</name>
    <dbReference type="NCBI Taxonomy" id="470028"/>
    <lineage>
        <taxon>Bacteria</taxon>
        <taxon>Pseudomonadati</taxon>
        <taxon>Pseudomonadota</taxon>
        <taxon>Alphaproteobacteria</taxon>
        <taxon>Hyphomicrobiales</taxon>
        <taxon>Devosiaceae</taxon>
        <taxon>Devosia</taxon>
    </lineage>
</organism>
<dbReference type="CDD" id="cd07377">
    <property type="entry name" value="WHTH_GntR"/>
    <property type="match status" value="1"/>
</dbReference>
<dbReference type="SMART" id="SM00345">
    <property type="entry name" value="HTH_GNTR"/>
    <property type="match status" value="1"/>
</dbReference>
<reference evidence="5" key="1">
    <citation type="journal article" date="2014" name="Int. J. Syst. Evol. Microbiol.">
        <title>Complete genome of a new Firmicutes species belonging to the dominant human colonic microbiota ('Ruminococcus bicirculans') reveals two chromosomes and a selective capacity to utilize plant glucans.</title>
        <authorList>
            <consortium name="NISC Comparative Sequencing Program"/>
            <person name="Wegmann U."/>
            <person name="Louis P."/>
            <person name="Goesmann A."/>
            <person name="Henrissat B."/>
            <person name="Duncan S.H."/>
            <person name="Flint H.J."/>
        </authorList>
    </citation>
    <scope>NUCLEOTIDE SEQUENCE</scope>
    <source>
        <strain evidence="5">NBRC 103855</strain>
    </source>
</reference>
<dbReference type="SMART" id="SM00895">
    <property type="entry name" value="FCD"/>
    <property type="match status" value="1"/>
</dbReference>
<dbReference type="InterPro" id="IPR036388">
    <property type="entry name" value="WH-like_DNA-bd_sf"/>
</dbReference>
<reference evidence="5" key="2">
    <citation type="submission" date="2023-01" db="EMBL/GenBank/DDBJ databases">
        <title>Draft genome sequence of Devosia yakushimensis strain NBRC 103855.</title>
        <authorList>
            <person name="Sun Q."/>
            <person name="Mori K."/>
        </authorList>
    </citation>
    <scope>NUCLEOTIDE SEQUENCE</scope>
    <source>
        <strain evidence="5">NBRC 103855</strain>
    </source>
</reference>
<dbReference type="Pfam" id="PF07729">
    <property type="entry name" value="FCD"/>
    <property type="match status" value="1"/>
</dbReference>
<keyword evidence="3" id="KW-0804">Transcription</keyword>
<evidence type="ECO:0000313" key="5">
    <source>
        <dbReference type="EMBL" id="GLQ09645.1"/>
    </source>
</evidence>
<gene>
    <name evidence="5" type="primary">gntR</name>
    <name evidence="5" type="ORF">GCM10007913_15770</name>
</gene>
<dbReference type="InterPro" id="IPR011711">
    <property type="entry name" value="GntR_C"/>
</dbReference>
<name>A0ABQ5UC05_9HYPH</name>
<dbReference type="RefSeq" id="WP_284389605.1">
    <property type="nucleotide sequence ID" value="NZ_BSNG01000001.1"/>
</dbReference>